<dbReference type="GO" id="GO:0009103">
    <property type="term" value="P:lipopolysaccharide biosynthetic process"/>
    <property type="evidence" value="ECO:0007669"/>
    <property type="project" value="UniProtKB-ARBA"/>
</dbReference>
<feature type="transmembrane region" description="Helical" evidence="8">
    <location>
        <begin position="396"/>
        <end position="414"/>
    </location>
</feature>
<evidence type="ECO:0000256" key="2">
    <source>
        <dbReference type="ARBA" id="ARBA00022475"/>
    </source>
</evidence>
<comment type="subcellular location">
    <subcellularLocation>
        <location evidence="1">Cell membrane</location>
        <topology evidence="1">Multi-pass membrane protein</topology>
    </subcellularLocation>
</comment>
<evidence type="ECO:0000256" key="6">
    <source>
        <dbReference type="ARBA" id="ARBA00022989"/>
    </source>
</evidence>
<evidence type="ECO:0000256" key="5">
    <source>
        <dbReference type="ARBA" id="ARBA00022692"/>
    </source>
</evidence>
<dbReference type="InterPro" id="IPR038731">
    <property type="entry name" value="RgtA/B/C-like"/>
</dbReference>
<feature type="transmembrane region" description="Helical" evidence="8">
    <location>
        <begin position="86"/>
        <end position="106"/>
    </location>
</feature>
<organism evidence="10 11">
    <name type="scientific">Taibaiella soli</name>
    <dbReference type="NCBI Taxonomy" id="1649169"/>
    <lineage>
        <taxon>Bacteria</taxon>
        <taxon>Pseudomonadati</taxon>
        <taxon>Bacteroidota</taxon>
        <taxon>Chitinophagia</taxon>
        <taxon>Chitinophagales</taxon>
        <taxon>Chitinophagaceae</taxon>
        <taxon>Taibaiella</taxon>
    </lineage>
</organism>
<dbReference type="AlphaFoldDB" id="A0A2W2A9E0"/>
<protein>
    <recommendedName>
        <fullName evidence="9">Glycosyltransferase RgtA/B/C/D-like domain-containing protein</fullName>
    </recommendedName>
</protein>
<evidence type="ECO:0000256" key="3">
    <source>
        <dbReference type="ARBA" id="ARBA00022676"/>
    </source>
</evidence>
<evidence type="ECO:0000256" key="4">
    <source>
        <dbReference type="ARBA" id="ARBA00022679"/>
    </source>
</evidence>
<evidence type="ECO:0000256" key="8">
    <source>
        <dbReference type="SAM" id="Phobius"/>
    </source>
</evidence>
<evidence type="ECO:0000313" key="10">
    <source>
        <dbReference type="EMBL" id="PZF71975.1"/>
    </source>
</evidence>
<sequence length="528" mass="60985">MHSASAEKRGLRILPLLFSIGLLLLLFAGSYHYFQYFIDPDGVNYLTIARRYATGDYLRAVNGLWSPFSPWLIALAMRQGIDPVTAAHFINLGAAVFALCGMFFLFRRFRVPDKIVNAFMLVLPVFLLYSIYKQLFDDLWQVGFLLFYLLLLLSKDFLHRWWKWILCGVLITMAFYAKTYSFYFALLHLPVTVFLLSKKENRRFKKSIGLLVMVAVVFLMLVSPWLNLMHEKYGSWTISNAGALNTSWSLKGHKTLKDGMTYLVPPSYPDGPSNMEDPSINEGYLNTFLNNFPGSVIKQIGRSGYAVVQGIYVTSEISILMLGIIVATAIFIFFKKDQRLFDDDHKVLLWASLIMPLGYFMLHFEARYIWLLAYVSLIFASVWLAAFRDYINNRRAFNIVLAMVVFSYIAYPVYDLKNLFRNGEREYQLSEQIKALHLNGAFTSNSDPDIESIVAYRTGMPYYTIEFAPPSEKELLQEIRKYNIKYYFYYVKPYDAVSVQMKNEQGNPFPEVTGGKIEGLKIFLIDDR</sequence>
<dbReference type="EMBL" id="QKTW01000020">
    <property type="protein sequence ID" value="PZF71975.1"/>
    <property type="molecule type" value="Genomic_DNA"/>
</dbReference>
<keyword evidence="2" id="KW-1003">Cell membrane</keyword>
<keyword evidence="4" id="KW-0808">Transferase</keyword>
<dbReference type="RefSeq" id="WP_110999788.1">
    <property type="nucleotide sequence ID" value="NZ_QKTW01000020.1"/>
</dbReference>
<name>A0A2W2A9E0_9BACT</name>
<keyword evidence="7 8" id="KW-0472">Membrane</keyword>
<feature type="domain" description="Glycosyltransferase RgtA/B/C/D-like" evidence="9">
    <location>
        <begin position="67"/>
        <end position="226"/>
    </location>
</feature>
<dbReference type="OrthoDB" id="621678at2"/>
<keyword evidence="6 8" id="KW-1133">Transmembrane helix</keyword>
<evidence type="ECO:0000259" key="9">
    <source>
        <dbReference type="Pfam" id="PF13231"/>
    </source>
</evidence>
<accession>A0A2W2A9E0</accession>
<gene>
    <name evidence="10" type="ORF">DN068_15170</name>
</gene>
<dbReference type="PANTHER" id="PTHR33908:SF11">
    <property type="entry name" value="MEMBRANE PROTEIN"/>
    <property type="match status" value="1"/>
</dbReference>
<dbReference type="Proteomes" id="UP000248745">
    <property type="component" value="Unassembled WGS sequence"/>
</dbReference>
<dbReference type="Pfam" id="PF13231">
    <property type="entry name" value="PMT_2"/>
    <property type="match status" value="1"/>
</dbReference>
<feature type="transmembrane region" description="Helical" evidence="8">
    <location>
        <begin position="115"/>
        <end position="132"/>
    </location>
</feature>
<proteinExistence type="predicted"/>
<keyword evidence="3" id="KW-0328">Glycosyltransferase</keyword>
<dbReference type="PANTHER" id="PTHR33908">
    <property type="entry name" value="MANNOSYLTRANSFERASE YKCB-RELATED"/>
    <property type="match status" value="1"/>
</dbReference>
<dbReference type="InterPro" id="IPR050297">
    <property type="entry name" value="LipidA_mod_glycosyltrf_83"/>
</dbReference>
<evidence type="ECO:0000256" key="7">
    <source>
        <dbReference type="ARBA" id="ARBA00023136"/>
    </source>
</evidence>
<evidence type="ECO:0000313" key="11">
    <source>
        <dbReference type="Proteomes" id="UP000248745"/>
    </source>
</evidence>
<feature type="transmembrane region" description="Helical" evidence="8">
    <location>
        <begin position="209"/>
        <end position="226"/>
    </location>
</feature>
<feature type="transmembrane region" description="Helical" evidence="8">
    <location>
        <begin position="346"/>
        <end position="362"/>
    </location>
</feature>
<comment type="caution">
    <text evidence="10">The sequence shown here is derived from an EMBL/GenBank/DDBJ whole genome shotgun (WGS) entry which is preliminary data.</text>
</comment>
<keyword evidence="11" id="KW-1185">Reference proteome</keyword>
<dbReference type="GO" id="GO:0005886">
    <property type="term" value="C:plasma membrane"/>
    <property type="evidence" value="ECO:0007669"/>
    <property type="project" value="UniProtKB-SubCell"/>
</dbReference>
<evidence type="ECO:0000256" key="1">
    <source>
        <dbReference type="ARBA" id="ARBA00004651"/>
    </source>
</evidence>
<keyword evidence="5 8" id="KW-0812">Transmembrane</keyword>
<dbReference type="GO" id="GO:0016763">
    <property type="term" value="F:pentosyltransferase activity"/>
    <property type="evidence" value="ECO:0007669"/>
    <property type="project" value="TreeGrafter"/>
</dbReference>
<feature type="transmembrane region" description="Helical" evidence="8">
    <location>
        <begin position="161"/>
        <end position="176"/>
    </location>
</feature>
<feature type="transmembrane region" description="Helical" evidence="8">
    <location>
        <begin position="368"/>
        <end position="387"/>
    </location>
</feature>
<feature type="transmembrane region" description="Helical" evidence="8">
    <location>
        <begin position="311"/>
        <end position="334"/>
    </location>
</feature>
<reference evidence="10 11" key="1">
    <citation type="submission" date="2018-06" db="EMBL/GenBank/DDBJ databases">
        <title>Mucibacter soli gen. nov., sp. nov., a new member of the family Chitinophagaceae producing mucin.</title>
        <authorList>
            <person name="Kim M.-K."/>
            <person name="Park S."/>
            <person name="Kim T.-S."/>
            <person name="Joung Y."/>
            <person name="Han J.-H."/>
            <person name="Kim S.B."/>
        </authorList>
    </citation>
    <scope>NUCLEOTIDE SEQUENCE [LARGE SCALE GENOMIC DNA]</scope>
    <source>
        <strain evidence="10 11">R1-15</strain>
    </source>
</reference>
<feature type="transmembrane region" description="Helical" evidence="8">
    <location>
        <begin position="12"/>
        <end position="34"/>
    </location>
</feature>